<keyword evidence="6" id="KW-1185">Reference proteome</keyword>
<reference evidence="5" key="1">
    <citation type="submission" date="2020-06" db="EMBL/GenBank/DDBJ databases">
        <authorList>
            <consortium name="Plant Systems Biology data submission"/>
        </authorList>
    </citation>
    <scope>NUCLEOTIDE SEQUENCE</scope>
    <source>
        <strain evidence="5">D6</strain>
    </source>
</reference>
<gene>
    <name evidence="5" type="ORF">SEMRO_1414_G270680.1</name>
</gene>
<organism evidence="5 6">
    <name type="scientific">Seminavis robusta</name>
    <dbReference type="NCBI Taxonomy" id="568900"/>
    <lineage>
        <taxon>Eukaryota</taxon>
        <taxon>Sar</taxon>
        <taxon>Stramenopiles</taxon>
        <taxon>Ochrophyta</taxon>
        <taxon>Bacillariophyta</taxon>
        <taxon>Bacillariophyceae</taxon>
        <taxon>Bacillariophycidae</taxon>
        <taxon>Naviculales</taxon>
        <taxon>Naviculaceae</taxon>
        <taxon>Seminavis</taxon>
    </lineage>
</organism>
<dbReference type="PANTHER" id="PTHR45641">
    <property type="entry name" value="TETRATRICOPEPTIDE REPEAT PROTEIN (AFU_ORTHOLOGUE AFUA_6G03870)"/>
    <property type="match status" value="1"/>
</dbReference>
<feature type="region of interest" description="Disordered" evidence="4">
    <location>
        <begin position="222"/>
        <end position="285"/>
    </location>
</feature>
<dbReference type="PROSITE" id="PS50005">
    <property type="entry name" value="TPR"/>
    <property type="match status" value="2"/>
</dbReference>
<feature type="region of interest" description="Disordered" evidence="4">
    <location>
        <begin position="347"/>
        <end position="397"/>
    </location>
</feature>
<feature type="compositionally biased region" description="Basic and acidic residues" evidence="4">
    <location>
        <begin position="378"/>
        <end position="393"/>
    </location>
</feature>
<feature type="repeat" description="TPR" evidence="3">
    <location>
        <begin position="809"/>
        <end position="842"/>
    </location>
</feature>
<dbReference type="InterPro" id="IPR019734">
    <property type="entry name" value="TPR_rpt"/>
</dbReference>
<feature type="region of interest" description="Disordered" evidence="4">
    <location>
        <begin position="298"/>
        <end position="318"/>
    </location>
</feature>
<dbReference type="Gene3D" id="1.25.40.10">
    <property type="entry name" value="Tetratricopeptide repeat domain"/>
    <property type="match status" value="2"/>
</dbReference>
<sequence length="1001" mass="111807">MHAAQRRHPEEHEKMMTTSSTSTYRDVFVELDDGYWGKLVLSEKGIGFYSTVDSTSTTTTTCSTNGIKLKVAWKNLWKHRISKASNGRSVLRLFHKKEARKWDFILPDRRDLLKIKEDIGIRLKVVQAQALEQPVQAQATATAQAMVDDSYTSHHSSSSSFTASFTASGGNANSTAAYIDSIRQAGNSRQGRFSYLRQQRPDFDSSMNLTDVFDSSEQQLQDVDLDNPNDNPNDNPLENSQDFTRRRSSATSKGTRRASTLQLRSTEDAQGFTVRPPIPSVDHQFDNSYSSLVEVFQDEDTNSGHTREPPPSLLTRQDPHSNLQLLLRGAAATDESSDNLRSELFQQQQKYKPSSKALIDKEQNTSFKTAAESDDDNTMERPFLEPSPNDKPHKPYKKSVMAQVCRSLSRNLLCYSKSNINYCKNSNQQTDSAELDILGVSVYHLKHVFLDQCIQYAASVGANNTRSFKVYDIENLSGPPGVIRQCGANAVCPIDGRMGAAYVHCLKGRDHVGEATHMLSYSWSYTIGDIVDTLTDFCHSNGLDSKRTYIWICCLCVNQHRVVEGAALKETGVIMPAKPQVDFFALFGERVKRIGHLLAMMAPWKAPVYLTRVWCIYELFTAHTNGCVVDIIMPPKEKDSLEQDLLANGGGIDMLYDTLGNTKVQNACASVEQDRQTILEMIESSVGYHVLNSQVNDLLRSWVKQVIRQLVVTQTDTNDEGYVDFCNKVGSILCENGEHNAALDLHRKALDICISVLGNHDHKQSAISHFGIGDALCAKGDYDGALEELNVGLRLLEKLLGDDQHPDIAKFLDRIGAVLYYLGDYDGALEMYPRCLTIQEKALGSNHPDTATSYYNIGWVLEAKGYSQGALDFYQKSRSIREKILGTNHPDTASSYKSVGSALQAEGDHHRALEYYEKCLGIQESLLGRDHPGTASTYNRIGGVKEAEGDYDGALEQYQKCRVIRESVLGRNHPDTTTIYYKIGQILQKSRIRSSTRSQPQ</sequence>
<evidence type="ECO:0000256" key="2">
    <source>
        <dbReference type="ARBA" id="ARBA00022803"/>
    </source>
</evidence>
<evidence type="ECO:0000256" key="3">
    <source>
        <dbReference type="PROSITE-ProRule" id="PRU00339"/>
    </source>
</evidence>
<dbReference type="Proteomes" id="UP001153069">
    <property type="component" value="Unassembled WGS sequence"/>
</dbReference>
<dbReference type="EMBL" id="CAICTM010001412">
    <property type="protein sequence ID" value="CAB9523423.1"/>
    <property type="molecule type" value="Genomic_DNA"/>
</dbReference>
<feature type="compositionally biased region" description="Polar residues" evidence="4">
    <location>
        <begin position="249"/>
        <end position="264"/>
    </location>
</feature>
<feature type="repeat" description="TPR" evidence="3">
    <location>
        <begin position="893"/>
        <end position="926"/>
    </location>
</feature>
<dbReference type="SUPFAM" id="SSF48452">
    <property type="entry name" value="TPR-like"/>
    <property type="match status" value="2"/>
</dbReference>
<feature type="compositionally biased region" description="Low complexity" evidence="4">
    <location>
        <begin position="222"/>
        <end position="237"/>
    </location>
</feature>
<dbReference type="SMART" id="SM00028">
    <property type="entry name" value="TPR"/>
    <property type="match status" value="6"/>
</dbReference>
<dbReference type="OrthoDB" id="1658288at2759"/>
<evidence type="ECO:0000313" key="5">
    <source>
        <dbReference type="EMBL" id="CAB9523423.1"/>
    </source>
</evidence>
<protein>
    <submittedName>
        <fullName evidence="5">Kinesin light chain</fullName>
    </submittedName>
</protein>
<keyword evidence="2 3" id="KW-0802">TPR repeat</keyword>
<evidence type="ECO:0000256" key="4">
    <source>
        <dbReference type="SAM" id="MobiDB-lite"/>
    </source>
</evidence>
<evidence type="ECO:0000313" key="6">
    <source>
        <dbReference type="Proteomes" id="UP001153069"/>
    </source>
</evidence>
<comment type="caution">
    <text evidence="5">The sequence shown here is derived from an EMBL/GenBank/DDBJ whole genome shotgun (WGS) entry which is preliminary data.</text>
</comment>
<accession>A0A9N8HUQ8</accession>
<dbReference type="InterPro" id="IPR011990">
    <property type="entry name" value="TPR-like_helical_dom_sf"/>
</dbReference>
<dbReference type="PANTHER" id="PTHR45641:SF1">
    <property type="entry name" value="AAA+ ATPASE DOMAIN-CONTAINING PROTEIN"/>
    <property type="match status" value="1"/>
</dbReference>
<dbReference type="AlphaFoldDB" id="A0A9N8HUQ8"/>
<proteinExistence type="predicted"/>
<name>A0A9N8HUQ8_9STRA</name>
<dbReference type="Pfam" id="PF13424">
    <property type="entry name" value="TPR_12"/>
    <property type="match status" value="3"/>
</dbReference>
<keyword evidence="1" id="KW-0677">Repeat</keyword>
<evidence type="ECO:0000256" key="1">
    <source>
        <dbReference type="ARBA" id="ARBA00022737"/>
    </source>
</evidence>